<feature type="chain" id="PRO_5046162400" evidence="2">
    <location>
        <begin position="22"/>
        <end position="429"/>
    </location>
</feature>
<evidence type="ECO:0000256" key="1">
    <source>
        <dbReference type="ARBA" id="ARBA00009820"/>
    </source>
</evidence>
<dbReference type="Gene3D" id="2.120.10.30">
    <property type="entry name" value="TolB, C-terminal domain"/>
    <property type="match status" value="2"/>
</dbReference>
<evidence type="ECO:0000313" key="4">
    <source>
        <dbReference type="Proteomes" id="UP001589810"/>
    </source>
</evidence>
<protein>
    <submittedName>
        <fullName evidence="3">TolB family protein</fullName>
    </submittedName>
</protein>
<comment type="similarity">
    <text evidence="1">Belongs to the TolB family.</text>
</comment>
<dbReference type="RefSeq" id="WP_273942861.1">
    <property type="nucleotide sequence ID" value="NZ_CP097263.1"/>
</dbReference>
<evidence type="ECO:0000256" key="2">
    <source>
        <dbReference type="SAM" id="SignalP"/>
    </source>
</evidence>
<dbReference type="EMBL" id="JBHLUD010000003">
    <property type="protein sequence ID" value="MFC0542321.1"/>
    <property type="molecule type" value="Genomic_DNA"/>
</dbReference>
<name>A0ABV6MR65_9PSEU</name>
<sequence length="429" mass="44357">MRRIATVLVVAALVPGGVAFAATPQTSLVSVTVDGTPAAGTSGRPAISPDGRFVAFASTATNLVRGDNNGVADIFVRDRQTGVTTRVSVNSAGAEANGPSGNPSISADGRYVVFESRATNLISKNPGKFQNIYERDLVTGKTLRVNASDTAFTQPDGDSSNPVISADGQHVAFDSLATTIAPFDTNGASDVFEWDQGSCCPLRISVNSSFQEADGASWGPSISADGQQVAYTSDADNLDLRADTNQSSDVFLYHGFTSLLSRSVDGRLGNSTSRNPIISADGKHVVFESYASNLVPNDTNGRPDLFTARVMYWDTITRVNVDPTGAAAGGNIGPRSSISADGRYVAFSSGEDGLAAGDTNGTWDVLVRDTVNGTTSLASAAGNGTAGDNFSEEPAISSDGAHVAFKSQATNFVPSVPAGSANTYVRDLG</sequence>
<reference evidence="3 4" key="1">
    <citation type="submission" date="2024-09" db="EMBL/GenBank/DDBJ databases">
        <authorList>
            <person name="Sun Q."/>
            <person name="Mori K."/>
        </authorList>
    </citation>
    <scope>NUCLEOTIDE SEQUENCE [LARGE SCALE GENOMIC DNA]</scope>
    <source>
        <strain evidence="3 4">TBRC 1432</strain>
    </source>
</reference>
<proteinExistence type="inferred from homology"/>
<accession>A0ABV6MR65</accession>
<comment type="caution">
    <text evidence="3">The sequence shown here is derived from an EMBL/GenBank/DDBJ whole genome shotgun (WGS) entry which is preliminary data.</text>
</comment>
<keyword evidence="4" id="KW-1185">Reference proteome</keyword>
<dbReference type="PANTHER" id="PTHR36842:SF1">
    <property type="entry name" value="PROTEIN TOLB"/>
    <property type="match status" value="1"/>
</dbReference>
<dbReference type="PANTHER" id="PTHR36842">
    <property type="entry name" value="PROTEIN TOLB HOMOLOG"/>
    <property type="match status" value="1"/>
</dbReference>
<feature type="signal peptide" evidence="2">
    <location>
        <begin position="1"/>
        <end position="21"/>
    </location>
</feature>
<dbReference type="InterPro" id="IPR011042">
    <property type="entry name" value="6-blade_b-propeller_TolB-like"/>
</dbReference>
<dbReference type="SUPFAM" id="SSF82171">
    <property type="entry name" value="DPP6 N-terminal domain-like"/>
    <property type="match status" value="1"/>
</dbReference>
<organism evidence="3 4">
    <name type="scientific">Kutzneria chonburiensis</name>
    <dbReference type="NCBI Taxonomy" id="1483604"/>
    <lineage>
        <taxon>Bacteria</taxon>
        <taxon>Bacillati</taxon>
        <taxon>Actinomycetota</taxon>
        <taxon>Actinomycetes</taxon>
        <taxon>Pseudonocardiales</taxon>
        <taxon>Pseudonocardiaceae</taxon>
        <taxon>Kutzneria</taxon>
    </lineage>
</organism>
<keyword evidence="2" id="KW-0732">Signal</keyword>
<dbReference type="Pfam" id="PF07676">
    <property type="entry name" value="PD40"/>
    <property type="match status" value="5"/>
</dbReference>
<dbReference type="InterPro" id="IPR011659">
    <property type="entry name" value="WD40"/>
</dbReference>
<evidence type="ECO:0000313" key="3">
    <source>
        <dbReference type="EMBL" id="MFC0542321.1"/>
    </source>
</evidence>
<dbReference type="Proteomes" id="UP001589810">
    <property type="component" value="Unassembled WGS sequence"/>
</dbReference>
<gene>
    <name evidence="3" type="ORF">ACFFH7_12565</name>
</gene>